<dbReference type="PANTHER" id="PTHR42893:SF46">
    <property type="entry name" value="PROTEIN DETOXIFICATION 44, CHLOROPLASTIC"/>
    <property type="match status" value="1"/>
</dbReference>
<evidence type="ECO:0000256" key="3">
    <source>
        <dbReference type="ARBA" id="ARBA00022692"/>
    </source>
</evidence>
<keyword evidence="3 6" id="KW-0812">Transmembrane</keyword>
<evidence type="ECO:0008006" key="9">
    <source>
        <dbReference type="Google" id="ProtNLM"/>
    </source>
</evidence>
<comment type="caution">
    <text evidence="7">The sequence shown here is derived from an EMBL/GenBank/DDBJ whole genome shotgun (WGS) entry which is preliminary data.</text>
</comment>
<keyword evidence="5 6" id="KW-0472">Membrane</keyword>
<dbReference type="Pfam" id="PF01554">
    <property type="entry name" value="MatE"/>
    <property type="match status" value="1"/>
</dbReference>
<feature type="transmembrane region" description="Helical" evidence="6">
    <location>
        <begin position="212"/>
        <end position="232"/>
    </location>
</feature>
<name>A0A9W7GMZ1_9STRA</name>
<feature type="transmembrane region" description="Helical" evidence="6">
    <location>
        <begin position="157"/>
        <end position="175"/>
    </location>
</feature>
<dbReference type="OrthoDB" id="2126698at2759"/>
<dbReference type="GO" id="GO:0042910">
    <property type="term" value="F:xenobiotic transmembrane transporter activity"/>
    <property type="evidence" value="ECO:0007669"/>
    <property type="project" value="InterPro"/>
</dbReference>
<evidence type="ECO:0000256" key="6">
    <source>
        <dbReference type="SAM" id="Phobius"/>
    </source>
</evidence>
<comment type="similarity">
    <text evidence="2">Belongs to the multi antimicrobial extrusion (MATE) (TC 2.A.66.1) family.</text>
</comment>
<keyword evidence="4 6" id="KW-1133">Transmembrane helix</keyword>
<reference evidence="8" key="1">
    <citation type="journal article" date="2023" name="Commun. Biol.">
        <title>Genome analysis of Parmales, the sister group of diatoms, reveals the evolutionary specialization of diatoms from phago-mixotrophs to photoautotrophs.</title>
        <authorList>
            <person name="Ban H."/>
            <person name="Sato S."/>
            <person name="Yoshikawa S."/>
            <person name="Yamada K."/>
            <person name="Nakamura Y."/>
            <person name="Ichinomiya M."/>
            <person name="Sato N."/>
            <person name="Blanc-Mathieu R."/>
            <person name="Endo H."/>
            <person name="Kuwata A."/>
            <person name="Ogata H."/>
        </authorList>
    </citation>
    <scope>NUCLEOTIDE SEQUENCE [LARGE SCALE GENOMIC DNA]</scope>
</reference>
<dbReference type="AlphaFoldDB" id="A0A9W7GMZ1"/>
<dbReference type="GO" id="GO:0015297">
    <property type="term" value="F:antiporter activity"/>
    <property type="evidence" value="ECO:0007669"/>
    <property type="project" value="InterPro"/>
</dbReference>
<evidence type="ECO:0000313" key="8">
    <source>
        <dbReference type="Proteomes" id="UP001165065"/>
    </source>
</evidence>
<organism evidence="7 8">
    <name type="scientific">Triparma columacea</name>
    <dbReference type="NCBI Taxonomy" id="722753"/>
    <lineage>
        <taxon>Eukaryota</taxon>
        <taxon>Sar</taxon>
        <taxon>Stramenopiles</taxon>
        <taxon>Ochrophyta</taxon>
        <taxon>Bolidophyceae</taxon>
        <taxon>Parmales</taxon>
        <taxon>Triparmaceae</taxon>
        <taxon>Triparma</taxon>
    </lineage>
</organism>
<dbReference type="PANTHER" id="PTHR42893">
    <property type="entry name" value="PROTEIN DETOXIFICATION 44, CHLOROPLASTIC-RELATED"/>
    <property type="match status" value="1"/>
</dbReference>
<dbReference type="EMBL" id="BRYA01000383">
    <property type="protein sequence ID" value="GMI48275.1"/>
    <property type="molecule type" value="Genomic_DNA"/>
</dbReference>
<protein>
    <recommendedName>
        <fullName evidence="9">MATE efflux family protein</fullName>
    </recommendedName>
</protein>
<feature type="transmembrane region" description="Helical" evidence="6">
    <location>
        <begin position="115"/>
        <end position="137"/>
    </location>
</feature>
<evidence type="ECO:0000256" key="4">
    <source>
        <dbReference type="ARBA" id="ARBA00022989"/>
    </source>
</evidence>
<dbReference type="InterPro" id="IPR002528">
    <property type="entry name" value="MATE_fam"/>
</dbReference>
<evidence type="ECO:0000256" key="1">
    <source>
        <dbReference type="ARBA" id="ARBA00004141"/>
    </source>
</evidence>
<feature type="transmembrane region" description="Helical" evidence="6">
    <location>
        <begin position="81"/>
        <end position="103"/>
    </location>
</feature>
<keyword evidence="8" id="KW-1185">Reference proteome</keyword>
<gene>
    <name evidence="7" type="ORF">TrCOL_g8995</name>
</gene>
<evidence type="ECO:0000256" key="2">
    <source>
        <dbReference type="ARBA" id="ARBA00010199"/>
    </source>
</evidence>
<dbReference type="GO" id="GO:0016020">
    <property type="term" value="C:membrane"/>
    <property type="evidence" value="ECO:0007669"/>
    <property type="project" value="UniProtKB-SubCell"/>
</dbReference>
<accession>A0A9W7GMZ1</accession>
<dbReference type="Proteomes" id="UP001165065">
    <property type="component" value="Unassembled WGS sequence"/>
</dbReference>
<dbReference type="InterPro" id="IPR044644">
    <property type="entry name" value="DinF-like"/>
</dbReference>
<proteinExistence type="inferred from homology"/>
<evidence type="ECO:0000256" key="5">
    <source>
        <dbReference type="ARBA" id="ARBA00023136"/>
    </source>
</evidence>
<evidence type="ECO:0000313" key="7">
    <source>
        <dbReference type="EMBL" id="GMI48275.1"/>
    </source>
</evidence>
<sequence length="247" mass="26427">MEDTATPTKASVLSALTNLILDPILMFGLGMEARGQILRSILTSNISMLLKQSSLLLAWAYSTRRAALLGSKTAAAHQIGLTSWLLFALVSEGPSIATQVIAAKEGMNEGTLGELFWYTCKLAIVVGVGCSLCLKVLEPVILGVFTNDVKVRLALKGIMKPIVLIQPLITATLMLEGMAIGGGKYKTLAIGNVASTVWSIGVINRSQGLGEVWGKGIVALFLGRLGTAVWSVRGMRRGRDEERKEEE</sequence>
<comment type="subcellular location">
    <subcellularLocation>
        <location evidence="1">Membrane</location>
        <topology evidence="1">Multi-pass membrane protein</topology>
    </subcellularLocation>
</comment>